<dbReference type="InterPro" id="IPR009057">
    <property type="entry name" value="Homeodomain-like_sf"/>
</dbReference>
<sequence>MKSVFLTFYSETSSFFIQVGLTACFLIGPFLYLYIRSATKPKSVGKWKWLIHILPVTLFMIVTGILYPYLDYWYLWQLKSGGFLGWMLLSQWTVYLFISIYQARFSILKLFSKIEKPSNLDYWITNILSGCFLIWLAYNTNKYTSYIVGALTFSFTFYVSLMVWFFKRRQHGLSFLSSSLKYQNKKISNTEIELLRERLPILFIQEEIHLNSDLKLTDVAKQLQTKRHTLSQYLNETMGQNFSDYVNGYRVKSAMEMLRSNDLLTIKGIGNACGFKSNTSFYAAFKKHMAMTPAEFKKSI</sequence>
<feature type="transmembrane region" description="Helical" evidence="4">
    <location>
        <begin position="122"/>
        <end position="138"/>
    </location>
</feature>
<dbReference type="OrthoDB" id="9779074at2"/>
<dbReference type="PANTHER" id="PTHR43280:SF2">
    <property type="entry name" value="HTH-TYPE TRANSCRIPTIONAL REGULATOR EXSA"/>
    <property type="match status" value="1"/>
</dbReference>
<evidence type="ECO:0000256" key="4">
    <source>
        <dbReference type="SAM" id="Phobius"/>
    </source>
</evidence>
<dbReference type="SUPFAM" id="SSF46689">
    <property type="entry name" value="Homeodomain-like"/>
    <property type="match status" value="1"/>
</dbReference>
<dbReference type="AlphaFoldDB" id="A0A5S3QIA8"/>
<dbReference type="EMBL" id="VATY01000002">
    <property type="protein sequence ID" value="TMM57285.1"/>
    <property type="molecule type" value="Genomic_DNA"/>
</dbReference>
<evidence type="ECO:0000256" key="3">
    <source>
        <dbReference type="ARBA" id="ARBA00023163"/>
    </source>
</evidence>
<accession>A0A5S3QIA8</accession>
<reference evidence="6 7" key="1">
    <citation type="submission" date="2019-05" db="EMBL/GenBank/DDBJ databases">
        <authorList>
            <person name="Zhang J.-Y."/>
            <person name="Feg X."/>
            <person name="Du Z.-J."/>
        </authorList>
    </citation>
    <scope>NUCLEOTIDE SEQUENCE [LARGE SCALE GENOMIC DNA]</scope>
    <source>
        <strain evidence="6 7">RZ26</strain>
    </source>
</reference>
<evidence type="ECO:0000256" key="2">
    <source>
        <dbReference type="ARBA" id="ARBA00023125"/>
    </source>
</evidence>
<keyword evidence="4" id="KW-1133">Transmembrane helix</keyword>
<evidence type="ECO:0000313" key="7">
    <source>
        <dbReference type="Proteomes" id="UP000310314"/>
    </source>
</evidence>
<feature type="transmembrane region" description="Helical" evidence="4">
    <location>
        <begin position="15"/>
        <end position="35"/>
    </location>
</feature>
<feature type="transmembrane region" description="Helical" evidence="4">
    <location>
        <begin position="82"/>
        <end position="101"/>
    </location>
</feature>
<dbReference type="SMART" id="SM00342">
    <property type="entry name" value="HTH_ARAC"/>
    <property type="match status" value="1"/>
</dbReference>
<keyword evidence="3" id="KW-0804">Transcription</keyword>
<dbReference type="RefSeq" id="WP_138658268.1">
    <property type="nucleotide sequence ID" value="NZ_VATY01000002.1"/>
</dbReference>
<dbReference type="PROSITE" id="PS00041">
    <property type="entry name" value="HTH_ARAC_FAMILY_1"/>
    <property type="match status" value="1"/>
</dbReference>
<evidence type="ECO:0000313" key="6">
    <source>
        <dbReference type="EMBL" id="TMM57285.1"/>
    </source>
</evidence>
<keyword evidence="7" id="KW-1185">Reference proteome</keyword>
<keyword evidence="4" id="KW-0472">Membrane</keyword>
<keyword evidence="2" id="KW-0238">DNA-binding</keyword>
<protein>
    <submittedName>
        <fullName evidence="6">Helix-turn-helix transcriptional regulator</fullName>
    </submittedName>
</protein>
<dbReference type="Proteomes" id="UP000310314">
    <property type="component" value="Unassembled WGS sequence"/>
</dbReference>
<feature type="domain" description="HTH araC/xylS-type" evidence="5">
    <location>
        <begin position="198"/>
        <end position="299"/>
    </location>
</feature>
<keyword evidence="1" id="KW-0805">Transcription regulation</keyword>
<feature type="transmembrane region" description="Helical" evidence="4">
    <location>
        <begin position="47"/>
        <end position="70"/>
    </location>
</feature>
<dbReference type="Pfam" id="PF12833">
    <property type="entry name" value="HTH_18"/>
    <property type="match status" value="1"/>
</dbReference>
<evidence type="ECO:0000256" key="1">
    <source>
        <dbReference type="ARBA" id="ARBA00023015"/>
    </source>
</evidence>
<keyword evidence="4" id="KW-0812">Transmembrane</keyword>
<dbReference type="Gene3D" id="1.10.10.60">
    <property type="entry name" value="Homeodomain-like"/>
    <property type="match status" value="2"/>
</dbReference>
<dbReference type="GO" id="GO:0003700">
    <property type="term" value="F:DNA-binding transcription factor activity"/>
    <property type="evidence" value="ECO:0007669"/>
    <property type="project" value="InterPro"/>
</dbReference>
<evidence type="ECO:0000259" key="5">
    <source>
        <dbReference type="PROSITE" id="PS01124"/>
    </source>
</evidence>
<dbReference type="PROSITE" id="PS01124">
    <property type="entry name" value="HTH_ARAC_FAMILY_2"/>
    <property type="match status" value="1"/>
</dbReference>
<comment type="caution">
    <text evidence="6">The sequence shown here is derived from an EMBL/GenBank/DDBJ whole genome shotgun (WGS) entry which is preliminary data.</text>
</comment>
<proteinExistence type="predicted"/>
<dbReference type="GO" id="GO:0043565">
    <property type="term" value="F:sequence-specific DNA binding"/>
    <property type="evidence" value="ECO:0007669"/>
    <property type="project" value="InterPro"/>
</dbReference>
<organism evidence="6 7">
    <name type="scientific">Maribacter algarum</name>
    <name type="common">ex Zhang et al. 2020</name>
    <dbReference type="NCBI Taxonomy" id="2578118"/>
    <lineage>
        <taxon>Bacteria</taxon>
        <taxon>Pseudomonadati</taxon>
        <taxon>Bacteroidota</taxon>
        <taxon>Flavobacteriia</taxon>
        <taxon>Flavobacteriales</taxon>
        <taxon>Flavobacteriaceae</taxon>
        <taxon>Maribacter</taxon>
    </lineage>
</organism>
<feature type="transmembrane region" description="Helical" evidence="4">
    <location>
        <begin position="144"/>
        <end position="166"/>
    </location>
</feature>
<name>A0A5S3QIA8_9FLAO</name>
<dbReference type="InterPro" id="IPR018062">
    <property type="entry name" value="HTH_AraC-typ_CS"/>
</dbReference>
<dbReference type="PROSITE" id="PS51257">
    <property type="entry name" value="PROKAR_LIPOPROTEIN"/>
    <property type="match status" value="1"/>
</dbReference>
<dbReference type="PANTHER" id="PTHR43280">
    <property type="entry name" value="ARAC-FAMILY TRANSCRIPTIONAL REGULATOR"/>
    <property type="match status" value="1"/>
</dbReference>
<gene>
    <name evidence="6" type="ORF">FEE95_12425</name>
</gene>
<dbReference type="InterPro" id="IPR018060">
    <property type="entry name" value="HTH_AraC"/>
</dbReference>